<keyword evidence="4" id="KW-1185">Reference proteome</keyword>
<organism evidence="3 4">
    <name type="scientific">Candolleomyces aberdarensis</name>
    <dbReference type="NCBI Taxonomy" id="2316362"/>
    <lineage>
        <taxon>Eukaryota</taxon>
        <taxon>Fungi</taxon>
        <taxon>Dikarya</taxon>
        <taxon>Basidiomycota</taxon>
        <taxon>Agaricomycotina</taxon>
        <taxon>Agaricomycetes</taxon>
        <taxon>Agaricomycetidae</taxon>
        <taxon>Agaricales</taxon>
        <taxon>Agaricineae</taxon>
        <taxon>Psathyrellaceae</taxon>
        <taxon>Candolleomyces</taxon>
    </lineage>
</organism>
<dbReference type="OrthoDB" id="3052337at2759"/>
<name>A0A4Q2DJN1_9AGAR</name>
<dbReference type="PANTHER" id="PTHR19847:SF7">
    <property type="entry name" value="DDB1- AND CUL4-ASSOCIATED FACTOR 11"/>
    <property type="match status" value="1"/>
</dbReference>
<dbReference type="STRING" id="2316362.A0A4Q2DJN1"/>
<dbReference type="SMART" id="SM00320">
    <property type="entry name" value="WD40"/>
    <property type="match status" value="4"/>
</dbReference>
<protein>
    <submittedName>
        <fullName evidence="3">Uncharacterized protein</fullName>
    </submittedName>
</protein>
<evidence type="ECO:0000256" key="1">
    <source>
        <dbReference type="PROSITE-ProRule" id="PRU00221"/>
    </source>
</evidence>
<dbReference type="Pfam" id="PF00400">
    <property type="entry name" value="WD40"/>
    <property type="match status" value="2"/>
</dbReference>
<dbReference type="SUPFAM" id="SSF50978">
    <property type="entry name" value="WD40 repeat-like"/>
    <property type="match status" value="1"/>
</dbReference>
<evidence type="ECO:0000313" key="3">
    <source>
        <dbReference type="EMBL" id="RXW19331.1"/>
    </source>
</evidence>
<feature type="repeat" description="WD" evidence="1">
    <location>
        <begin position="320"/>
        <end position="354"/>
    </location>
</feature>
<dbReference type="InterPro" id="IPR015943">
    <property type="entry name" value="WD40/YVTN_repeat-like_dom_sf"/>
</dbReference>
<dbReference type="Gene3D" id="2.130.10.10">
    <property type="entry name" value="YVTN repeat-like/Quinoprotein amine dehydrogenase"/>
    <property type="match status" value="1"/>
</dbReference>
<proteinExistence type="predicted"/>
<keyword evidence="1" id="KW-0853">WD repeat</keyword>
<dbReference type="AlphaFoldDB" id="A0A4Q2DJN1"/>
<dbReference type="EMBL" id="SDEE01000208">
    <property type="protein sequence ID" value="RXW19331.1"/>
    <property type="molecule type" value="Genomic_DNA"/>
</dbReference>
<dbReference type="PANTHER" id="PTHR19847">
    <property type="entry name" value="DDB1- AND CUL4-ASSOCIATED FACTOR 11"/>
    <property type="match status" value="1"/>
</dbReference>
<dbReference type="PROSITE" id="PS50082">
    <property type="entry name" value="WD_REPEATS_2"/>
    <property type="match status" value="1"/>
</dbReference>
<feature type="compositionally biased region" description="Acidic residues" evidence="2">
    <location>
        <begin position="58"/>
        <end position="76"/>
    </location>
</feature>
<accession>A0A4Q2DJN1</accession>
<evidence type="ECO:0000256" key="2">
    <source>
        <dbReference type="SAM" id="MobiDB-lite"/>
    </source>
</evidence>
<sequence length="446" mass="48930">MSRDSNSLEHILRALFELRGYDHQQGSESEATPLSGVSLGNLRTLLLNRNATTNLRDDTEDDEYVPDDDDDDDEDGYLTRRRYMSRRQKQWIPSVTEPQAAGVELLNSGDFGCLGPKHKGKPNLSNVTKSILGAASKPPSYVPGEEIKTNFVPNTNGTTVATYDANIYTAQFSGDSSFYYTCAQDFKLHIFDMTKPPRPFGPVQSRMPRAYGRSGSIQTSLPLRKEIQGQHGQWTVTDANLSPDNSRIIYSSITSTAYMTSTSPEGPSEQIPIHFGDRAFFDHFGIWSCRFSADGNEIVAGGDGKIFVYDLLANRRTVKISAHEDDVNSCCWADTGSGNVLISASDDTFLKVWDRRSLGASRKPSGVLVGHTEGITYVSAKGDGRCAALKILKLFSTMIMAYASTTGEYTCVLGIPPFMLLMVASASEAPLIRNLVTLHTQTIVAL</sequence>
<dbReference type="InterPro" id="IPR051859">
    <property type="entry name" value="DCAF"/>
</dbReference>
<evidence type="ECO:0000313" key="4">
    <source>
        <dbReference type="Proteomes" id="UP000290288"/>
    </source>
</evidence>
<dbReference type="PROSITE" id="PS50294">
    <property type="entry name" value="WD_REPEATS_REGION"/>
    <property type="match status" value="1"/>
</dbReference>
<dbReference type="Proteomes" id="UP000290288">
    <property type="component" value="Unassembled WGS sequence"/>
</dbReference>
<reference evidence="3 4" key="1">
    <citation type="submission" date="2019-01" db="EMBL/GenBank/DDBJ databases">
        <title>Draft genome sequence of Psathyrella aberdarensis IHI B618.</title>
        <authorList>
            <person name="Buettner E."/>
            <person name="Kellner H."/>
        </authorList>
    </citation>
    <scope>NUCLEOTIDE SEQUENCE [LARGE SCALE GENOMIC DNA]</scope>
    <source>
        <strain evidence="3 4">IHI B618</strain>
    </source>
</reference>
<comment type="caution">
    <text evidence="3">The sequence shown here is derived from an EMBL/GenBank/DDBJ whole genome shotgun (WGS) entry which is preliminary data.</text>
</comment>
<dbReference type="InterPro" id="IPR001680">
    <property type="entry name" value="WD40_rpt"/>
</dbReference>
<dbReference type="GO" id="GO:0043161">
    <property type="term" value="P:proteasome-mediated ubiquitin-dependent protein catabolic process"/>
    <property type="evidence" value="ECO:0007669"/>
    <property type="project" value="TreeGrafter"/>
</dbReference>
<dbReference type="GO" id="GO:0080008">
    <property type="term" value="C:Cul4-RING E3 ubiquitin ligase complex"/>
    <property type="evidence" value="ECO:0007669"/>
    <property type="project" value="TreeGrafter"/>
</dbReference>
<gene>
    <name evidence="3" type="ORF">EST38_g6521</name>
</gene>
<dbReference type="InterPro" id="IPR036322">
    <property type="entry name" value="WD40_repeat_dom_sf"/>
</dbReference>
<feature type="region of interest" description="Disordered" evidence="2">
    <location>
        <begin position="57"/>
        <end position="76"/>
    </location>
</feature>